<protein>
    <submittedName>
        <fullName evidence="1">Uncharacterized protein</fullName>
    </submittedName>
</protein>
<reference evidence="1" key="1">
    <citation type="journal article" date="2021" name="Proc. Natl. Acad. Sci. U.S.A.">
        <title>A Catalog of Tens of Thousands of Viruses from Human Metagenomes Reveals Hidden Associations with Chronic Diseases.</title>
        <authorList>
            <person name="Tisza M.J."/>
            <person name="Buck C.B."/>
        </authorList>
    </citation>
    <scope>NUCLEOTIDE SEQUENCE</scope>
    <source>
        <strain evidence="1">CtwQY3</strain>
    </source>
</reference>
<accession>A0A8S5LTS6</accession>
<evidence type="ECO:0000313" key="1">
    <source>
        <dbReference type="EMBL" id="DAD73449.1"/>
    </source>
</evidence>
<organism evidence="1">
    <name type="scientific">Siphoviridae sp. ctwQY3</name>
    <dbReference type="NCBI Taxonomy" id="2826515"/>
    <lineage>
        <taxon>Viruses</taxon>
        <taxon>Duplodnaviria</taxon>
        <taxon>Heunggongvirae</taxon>
        <taxon>Uroviricota</taxon>
        <taxon>Caudoviricetes</taxon>
    </lineage>
</organism>
<dbReference type="EMBL" id="BK014736">
    <property type="protein sequence ID" value="DAD73449.1"/>
    <property type="molecule type" value="Genomic_DNA"/>
</dbReference>
<sequence>MKRPNRYPYTKNQWEEETTLVCFGDNTSFKLRVERNRITNEVKE</sequence>
<proteinExistence type="predicted"/>
<name>A0A8S5LTS6_9CAUD</name>